<keyword evidence="3" id="KW-0472">Membrane</keyword>
<keyword evidence="1" id="KW-1245">Viral tail assembly</keyword>
<evidence type="ECO:0000259" key="4">
    <source>
        <dbReference type="Pfam" id="PF20155"/>
    </source>
</evidence>
<dbReference type="RefSeq" id="YP_009044355.1">
    <property type="nucleotide sequence ID" value="NC_024381.1"/>
</dbReference>
<dbReference type="GeneID" id="19686719"/>
<dbReference type="InterPro" id="IPR013491">
    <property type="entry name" value="Tape_meas_N"/>
</dbReference>
<feature type="domain" description="Tape measure protein N-terminal" evidence="4">
    <location>
        <begin position="196"/>
        <end position="386"/>
    </location>
</feature>
<dbReference type="Proteomes" id="UP000026986">
    <property type="component" value="Segment"/>
</dbReference>
<sequence length="1204" mass="127389">MADENIEIKVQDKVSPSISTKLRTIASEARNADAAVKNLQTQLSAINVGGLSQLINASASATRQLQQGALAAQRLATEQQRTATAAAQAAAAQQRVATAATQGATAQANLATATQRTQTAQQQTATAAQRLATEQQRTAVQTANAAAANDRAALAALRLQQAQDRAANSTRNATSALGGYIRTAAGILGVTISANAILASADAYVTLQNKLQNVTKSQEQVNTLTNELFELSNRTRAGIEETATAFTRFDRALAFMGKSQEDSLRMTETINKALIVSGATAQEASSALLQLSQGFNAGKLQGDEFRAVSENMPIVLDAVAKALNVPINRVKELSTEGKITSEVLFEAFKLIQDQVDATFNKTTPTIGQSLTVLRNNAIQFFGELNKATGFTAGLSRAILWLGENLKTVAVIVAGLGVALLVAFGAPLVGALAGATAAVKAFTLALASNPIGLIVVALSTAIAYLTLFRDEINLGIDDVTTLGDFFRATFEGIGQAIDDVKTIASQLWAELSDFASAALGEITSNVDDSTSSWSDSYAEFFQTNRTGWAGALENAAKVLDAIAGLLTGAATFAGRAMAEVVISVQNGIANAYNVVAGWIETVTNKAIEAANKLRAMVGKSAYELVQFERMGSAGQTEFESWGKLWAQSLEDGFNSQGGAMQNLLNGLFDRSQQIGAQRRAAGSAQLRGSGASQLAGATDANAAKAAERRALALEKINTQLDNELARMFQLQPQREAQAKFDQIEESLIQKKIKLTSEEAEAIKAKIKAVQDATEVQRQFDAIYAEAVNPLKEYNAAQEAANKLLQMGAITQEQHARAVTKASEAYANSQDPLRQYNRDLEQQLQLLQMLPKQREIEQQVMQIQNDLLAKGIVLNETELAQLREKLLLIQQVNAVSQQEASLLDASVNKRQQFIDQLKAIQNLRNNSGSGFNAGDQAEATNSMLQGMGIDTTNFQTQLNAQLAQYQTYVEQLKMLNEQRLISDQEYAAASMQIELQRQNLYLNSASNFFGSLAALQQSGNKKMAAVGKAAAIAQAMINTYQSATAAFSAMAGIPYVGPALGAAAAAAAIAAGLANVQQIRSQNTGFKSGGFTGSMGVNEVAGVVHGQEFVMNAAATNRIGVADLQALQTGAASVQRNDEQAMAASAGRGGNSEPAPAPVVNVPFSAVVVQSKEAALSGLKSAEGRAFILETIEQNGGTVAKIVGVK</sequence>
<name>A0A060RJ18_9CAUD</name>
<evidence type="ECO:0000256" key="2">
    <source>
        <dbReference type="SAM" id="Coils"/>
    </source>
</evidence>
<protein>
    <submittedName>
        <fullName evidence="5">Tape measure protein</fullName>
    </submittedName>
</protein>
<dbReference type="KEGG" id="vg:19686719"/>
<keyword evidence="3" id="KW-1133">Transmembrane helix</keyword>
<reference evidence="6" key="1">
    <citation type="submission" date="2014-02" db="EMBL/GenBank/DDBJ databases">
        <title>Evolution of Pseudomonas aeruginosa bacteriophages collected in Abidjan.</title>
        <authorList>
            <person name="Essoh C."/>
            <person name="Latino L."/>
            <person name="Blouin Y."/>
            <person name="Loukou G."/>
            <person name="Nguetta S.M."/>
            <person name="Lathro N.S."/>
            <person name="Cablanmian A."/>
            <person name="Kra A."/>
            <person name="Vergnaud G."/>
            <person name="Pourcel C."/>
        </authorList>
    </citation>
    <scope>NUCLEOTIDE SEQUENCE [LARGE SCALE GENOMIC DNA]</scope>
</reference>
<feature type="transmembrane region" description="Helical" evidence="3">
    <location>
        <begin position="443"/>
        <end position="466"/>
    </location>
</feature>
<dbReference type="Pfam" id="PF20155">
    <property type="entry name" value="TMP_3"/>
    <property type="match status" value="1"/>
</dbReference>
<keyword evidence="3" id="KW-0812">Transmembrane</keyword>
<dbReference type="EMBL" id="HG962376">
    <property type="protein sequence ID" value="CDN96781.1"/>
    <property type="molecule type" value="Genomic_DNA"/>
</dbReference>
<accession>A0A060RJ18</accession>
<gene>
    <name evidence="5" type="primary">ORF20</name>
</gene>
<reference evidence="5 6" key="2">
    <citation type="journal article" date="2015" name="PLoS ONE">
        <title>Investigation of a Large Collection of Pseudomonas aeruginosa Bacteriophages Collected from a Single Environmental Source in Abidjan, Cote d'Ivoire.</title>
        <authorList>
            <person name="Essoh C."/>
            <person name="Latino L."/>
            <person name="Midoux C."/>
            <person name="Blouin Y."/>
            <person name="Loukou G."/>
            <person name="Nguetta S.P."/>
            <person name="Lathro S."/>
            <person name="Cablanmian A."/>
            <person name="Kouassi A.K."/>
            <person name="Vergnaud G."/>
            <person name="Pourcel C."/>
        </authorList>
    </citation>
    <scope>NUCLEOTIDE SEQUENCE [LARGE SCALE GENOMIC DNA]</scope>
</reference>
<evidence type="ECO:0000256" key="1">
    <source>
        <dbReference type="ARBA" id="ARBA00022465"/>
    </source>
</evidence>
<proteinExistence type="predicted"/>
<dbReference type="NCBIfam" id="TIGR02675">
    <property type="entry name" value="tape_meas_nterm"/>
    <property type="match status" value="1"/>
</dbReference>
<feature type="coiled-coil region" evidence="2">
    <location>
        <begin position="207"/>
        <end position="234"/>
    </location>
</feature>
<keyword evidence="2" id="KW-0175">Coiled coil</keyword>
<organism evidence="5 6">
    <name type="scientific">Pseudomonas phage vB_PaeS_SCH_Ab26</name>
    <dbReference type="NCBI Taxonomy" id="1476390"/>
    <lineage>
        <taxon>Viruses</taxon>
        <taxon>Duplodnaviria</taxon>
        <taxon>Heunggongvirae</taxon>
        <taxon>Uroviricota</taxon>
        <taxon>Caudoviricetes</taxon>
        <taxon>Jondennisvirinae</taxon>
        <taxon>Septimatrevirus</taxon>
        <taxon>Septimatrevirus Ab26</taxon>
    </lineage>
</organism>
<evidence type="ECO:0000313" key="5">
    <source>
        <dbReference type="EMBL" id="CDN96781.1"/>
    </source>
</evidence>
<feature type="transmembrane region" description="Helical" evidence="3">
    <location>
        <begin position="408"/>
        <end position="431"/>
    </location>
</feature>
<keyword evidence="1" id="KW-1188">Viral release from host cell</keyword>
<keyword evidence="6" id="KW-1185">Reference proteome</keyword>
<dbReference type="GO" id="GO:0098003">
    <property type="term" value="P:viral tail assembly"/>
    <property type="evidence" value="ECO:0007669"/>
    <property type="project" value="UniProtKB-KW"/>
</dbReference>
<evidence type="ECO:0000313" key="6">
    <source>
        <dbReference type="Proteomes" id="UP000026986"/>
    </source>
</evidence>
<evidence type="ECO:0000256" key="3">
    <source>
        <dbReference type="SAM" id="Phobius"/>
    </source>
</evidence>